<dbReference type="VEuPathDB" id="FungiDB:LEMA_P056890.1"/>
<proteinExistence type="predicted"/>
<dbReference type="STRING" id="985895.E4ZH85"/>
<dbReference type="AlphaFoldDB" id="E4ZH85"/>
<dbReference type="HOGENOM" id="CLU_1993008_0_0_1"/>
<organism evidence="3">
    <name type="scientific">Leptosphaeria maculans (strain JN3 / isolate v23.1.3 / race Av1-4-5-6-7-8)</name>
    <name type="common">Blackleg fungus</name>
    <name type="synonym">Phoma lingam</name>
    <dbReference type="NCBI Taxonomy" id="985895"/>
    <lineage>
        <taxon>Eukaryota</taxon>
        <taxon>Fungi</taxon>
        <taxon>Dikarya</taxon>
        <taxon>Ascomycota</taxon>
        <taxon>Pezizomycotina</taxon>
        <taxon>Dothideomycetes</taxon>
        <taxon>Pleosporomycetidae</taxon>
        <taxon>Pleosporales</taxon>
        <taxon>Pleosporineae</taxon>
        <taxon>Leptosphaeriaceae</taxon>
        <taxon>Plenodomus</taxon>
        <taxon>Plenodomus lingam/Leptosphaeria maculans species complex</taxon>
    </lineage>
</organism>
<sequence length="125" mass="13378">MDRPTTPGGSPYGRPPAYDDEDGFSPQMQGGSTMRLLTNVEESQSYMPRHSFESASIMSGVNSTRAALGERMTPSEIGRQKTAEAGIVDFLREAGDALSSNDHAPAAGAGLSTQMPRRKTLKSRT</sequence>
<feature type="compositionally biased region" description="Polar residues" evidence="1">
    <location>
        <begin position="26"/>
        <end position="35"/>
    </location>
</feature>
<reference evidence="3" key="1">
    <citation type="journal article" date="2011" name="Nat. Commun.">
        <title>Effector diversification within compartments of the Leptosphaeria maculans genome affected by Repeat-Induced Point mutations.</title>
        <authorList>
            <person name="Rouxel T."/>
            <person name="Grandaubert J."/>
            <person name="Hane J.K."/>
            <person name="Hoede C."/>
            <person name="van de Wouw A.P."/>
            <person name="Couloux A."/>
            <person name="Dominguez V."/>
            <person name="Anthouard V."/>
            <person name="Bally P."/>
            <person name="Bourras S."/>
            <person name="Cozijnsen A.J."/>
            <person name="Ciuffetti L.M."/>
            <person name="Degrave A."/>
            <person name="Dilmaghani A."/>
            <person name="Duret L."/>
            <person name="Fudal I."/>
            <person name="Goodwin S.B."/>
            <person name="Gout L."/>
            <person name="Glaser N."/>
            <person name="Linglin J."/>
            <person name="Kema G.H.J."/>
            <person name="Lapalu N."/>
            <person name="Lawrence C.B."/>
            <person name="May K."/>
            <person name="Meyer M."/>
            <person name="Ollivier B."/>
            <person name="Poulain J."/>
            <person name="Schoch C.L."/>
            <person name="Simon A."/>
            <person name="Spatafora J.W."/>
            <person name="Stachowiak A."/>
            <person name="Turgeon B.G."/>
            <person name="Tyler B.M."/>
            <person name="Vincent D."/>
            <person name="Weissenbach J."/>
            <person name="Amselem J."/>
            <person name="Quesneville H."/>
            <person name="Oliver R.P."/>
            <person name="Wincker P."/>
            <person name="Balesdent M.-H."/>
            <person name="Howlett B.J."/>
        </authorList>
    </citation>
    <scope>NUCLEOTIDE SEQUENCE [LARGE SCALE GENOMIC DNA]</scope>
    <source>
        <strain evidence="3">JN3 / isolate v23.1.3 / race Av1-4-5-6-7-8</strain>
    </source>
</reference>
<name>E4ZH85_LEPMJ</name>
<dbReference type="eggNOG" id="KOG2571">
    <property type="taxonomic scope" value="Eukaryota"/>
</dbReference>
<dbReference type="OrthoDB" id="10351119at2759"/>
<protein>
    <submittedName>
        <fullName evidence="2">Predicted protein</fullName>
    </submittedName>
</protein>
<evidence type="ECO:0000256" key="1">
    <source>
        <dbReference type="SAM" id="MobiDB-lite"/>
    </source>
</evidence>
<keyword evidence="3" id="KW-1185">Reference proteome</keyword>
<evidence type="ECO:0000313" key="2">
    <source>
        <dbReference type="EMBL" id="CBX90655.1"/>
    </source>
</evidence>
<dbReference type="EMBL" id="FP929065">
    <property type="protein sequence ID" value="CBX90655.1"/>
    <property type="molecule type" value="Genomic_DNA"/>
</dbReference>
<dbReference type="Proteomes" id="UP000002668">
    <property type="component" value="Genome"/>
</dbReference>
<accession>E4ZH85</accession>
<feature type="region of interest" description="Disordered" evidence="1">
    <location>
        <begin position="1"/>
        <end position="35"/>
    </location>
</feature>
<evidence type="ECO:0000313" key="3">
    <source>
        <dbReference type="Proteomes" id="UP000002668"/>
    </source>
</evidence>
<gene>
    <name evidence="2" type="ORF">LEMA_P056890.1</name>
</gene>
<dbReference type="InParanoid" id="E4ZH85"/>
<feature type="compositionally biased region" description="Basic residues" evidence="1">
    <location>
        <begin position="116"/>
        <end position="125"/>
    </location>
</feature>
<feature type="region of interest" description="Disordered" evidence="1">
    <location>
        <begin position="98"/>
        <end position="125"/>
    </location>
</feature>